<dbReference type="STRING" id="6313.A0A0K0D9C9"/>
<comment type="similarity">
    <text evidence="1">Belongs to the calycin superfamily. Fatty-acid binding protein (FABP) family.</text>
</comment>
<dbReference type="Gene3D" id="2.40.128.20">
    <property type="match status" value="1"/>
</dbReference>
<dbReference type="PANTHER" id="PTHR11955">
    <property type="entry name" value="FATTY ACID BINDING PROTEIN"/>
    <property type="match status" value="1"/>
</dbReference>
<organism evidence="2 3">
    <name type="scientific">Angiostrongylus cantonensis</name>
    <name type="common">Rat lungworm</name>
    <dbReference type="NCBI Taxonomy" id="6313"/>
    <lineage>
        <taxon>Eukaryota</taxon>
        <taxon>Metazoa</taxon>
        <taxon>Ecdysozoa</taxon>
        <taxon>Nematoda</taxon>
        <taxon>Chromadorea</taxon>
        <taxon>Rhabditida</taxon>
        <taxon>Rhabditina</taxon>
        <taxon>Rhabditomorpha</taxon>
        <taxon>Strongyloidea</taxon>
        <taxon>Metastrongylidae</taxon>
        <taxon>Angiostrongylus</taxon>
    </lineage>
</organism>
<dbReference type="WBParaSite" id="ACAC_0000672201-mRNA-1">
    <property type="protein sequence ID" value="ACAC_0000672201-mRNA-1"/>
    <property type="gene ID" value="ACAC_0000672201"/>
</dbReference>
<dbReference type="InterPro" id="IPR012674">
    <property type="entry name" value="Calycin"/>
</dbReference>
<dbReference type="SUPFAM" id="SSF50814">
    <property type="entry name" value="Lipocalins"/>
    <property type="match status" value="1"/>
</dbReference>
<evidence type="ECO:0000313" key="3">
    <source>
        <dbReference type="WBParaSite" id="ACAC_0000672201-mRNA-1"/>
    </source>
</evidence>
<dbReference type="CDD" id="cd00742">
    <property type="entry name" value="FABP"/>
    <property type="match status" value="1"/>
</dbReference>
<dbReference type="InterPro" id="IPR031259">
    <property type="entry name" value="ILBP"/>
</dbReference>
<dbReference type="GO" id="GO:0008289">
    <property type="term" value="F:lipid binding"/>
    <property type="evidence" value="ECO:0007669"/>
    <property type="project" value="InterPro"/>
</dbReference>
<protein>
    <submittedName>
        <fullName evidence="3">QRPTase_N domain-containing protein</fullName>
    </submittedName>
</protein>
<evidence type="ECO:0000256" key="1">
    <source>
        <dbReference type="ARBA" id="ARBA00008390"/>
    </source>
</evidence>
<evidence type="ECO:0000313" key="2">
    <source>
        <dbReference type="Proteomes" id="UP000035642"/>
    </source>
</evidence>
<accession>A0A0K0D9C9</accession>
<keyword evidence="2" id="KW-1185">Reference proteome</keyword>
<dbReference type="Proteomes" id="UP000035642">
    <property type="component" value="Unassembled WGS sequence"/>
</dbReference>
<reference evidence="2" key="1">
    <citation type="submission" date="2012-09" db="EMBL/GenBank/DDBJ databases">
        <authorList>
            <person name="Martin A.A."/>
        </authorList>
    </citation>
    <scope>NUCLEOTIDE SEQUENCE</scope>
</reference>
<sequence length="69" mass="7924">MPTEQDILEKWSFVSSENVYLKEAGVGMMTRKVAANLKPNLEFVREGDYIKMTSISIFKTYVSKFKIGK</sequence>
<dbReference type="AlphaFoldDB" id="A0A0K0D9C9"/>
<reference evidence="3" key="2">
    <citation type="submission" date="2017-02" db="UniProtKB">
        <authorList>
            <consortium name="WormBaseParasite"/>
        </authorList>
    </citation>
    <scope>IDENTIFICATION</scope>
</reference>
<proteinExistence type="inferred from homology"/>
<name>A0A0K0D9C9_ANGCA</name>